<feature type="transmembrane region" description="Helical" evidence="2">
    <location>
        <begin position="823"/>
        <end position="843"/>
    </location>
</feature>
<evidence type="ECO:0000256" key="2">
    <source>
        <dbReference type="SAM" id="Phobius"/>
    </source>
</evidence>
<organism evidence="3 4">
    <name type="scientific">Staphylotrichum tortipilum</name>
    <dbReference type="NCBI Taxonomy" id="2831512"/>
    <lineage>
        <taxon>Eukaryota</taxon>
        <taxon>Fungi</taxon>
        <taxon>Dikarya</taxon>
        <taxon>Ascomycota</taxon>
        <taxon>Pezizomycotina</taxon>
        <taxon>Sordariomycetes</taxon>
        <taxon>Sordariomycetidae</taxon>
        <taxon>Sordariales</taxon>
        <taxon>Chaetomiaceae</taxon>
        <taxon>Staphylotrichum</taxon>
    </lineage>
</organism>
<reference evidence="3" key="1">
    <citation type="journal article" date="2023" name="Mol. Phylogenet. Evol.">
        <title>Genome-scale phylogeny and comparative genomics of the fungal order Sordariales.</title>
        <authorList>
            <person name="Hensen N."/>
            <person name="Bonometti L."/>
            <person name="Westerberg I."/>
            <person name="Brannstrom I.O."/>
            <person name="Guillou S."/>
            <person name="Cros-Aarteil S."/>
            <person name="Calhoun S."/>
            <person name="Haridas S."/>
            <person name="Kuo A."/>
            <person name="Mondo S."/>
            <person name="Pangilinan J."/>
            <person name="Riley R."/>
            <person name="LaButti K."/>
            <person name="Andreopoulos B."/>
            <person name="Lipzen A."/>
            <person name="Chen C."/>
            <person name="Yan M."/>
            <person name="Daum C."/>
            <person name="Ng V."/>
            <person name="Clum A."/>
            <person name="Steindorff A."/>
            <person name="Ohm R.A."/>
            <person name="Martin F."/>
            <person name="Silar P."/>
            <person name="Natvig D.O."/>
            <person name="Lalanne C."/>
            <person name="Gautier V."/>
            <person name="Ament-Velasquez S.L."/>
            <person name="Kruys A."/>
            <person name="Hutchinson M.I."/>
            <person name="Powell A.J."/>
            <person name="Barry K."/>
            <person name="Miller A.N."/>
            <person name="Grigoriev I.V."/>
            <person name="Debuchy R."/>
            <person name="Gladieux P."/>
            <person name="Hiltunen Thoren M."/>
            <person name="Johannesson H."/>
        </authorList>
    </citation>
    <scope>NUCLEOTIDE SEQUENCE</scope>
    <source>
        <strain evidence="3">CBS 103.79</strain>
    </source>
</reference>
<reference evidence="3" key="2">
    <citation type="submission" date="2023-05" db="EMBL/GenBank/DDBJ databases">
        <authorList>
            <consortium name="Lawrence Berkeley National Laboratory"/>
            <person name="Steindorff A."/>
            <person name="Hensen N."/>
            <person name="Bonometti L."/>
            <person name="Westerberg I."/>
            <person name="Brannstrom I.O."/>
            <person name="Guillou S."/>
            <person name="Cros-Aarteil S."/>
            <person name="Calhoun S."/>
            <person name="Haridas S."/>
            <person name="Kuo A."/>
            <person name="Mondo S."/>
            <person name="Pangilinan J."/>
            <person name="Riley R."/>
            <person name="Labutti K."/>
            <person name="Andreopoulos B."/>
            <person name="Lipzen A."/>
            <person name="Chen C."/>
            <person name="Yanf M."/>
            <person name="Daum C."/>
            <person name="Ng V."/>
            <person name="Clum A."/>
            <person name="Ohm R."/>
            <person name="Martin F."/>
            <person name="Silar P."/>
            <person name="Natvig D."/>
            <person name="Lalanne C."/>
            <person name="Gautier V."/>
            <person name="Ament-Velasquez S.L."/>
            <person name="Kruys A."/>
            <person name="Hutchinson M.I."/>
            <person name="Powell A.J."/>
            <person name="Barry K."/>
            <person name="Miller A.N."/>
            <person name="Grigoriev I.V."/>
            <person name="Debuchy R."/>
            <person name="Gladieux P."/>
            <person name="Thoren M.H."/>
            <person name="Johannesson H."/>
        </authorList>
    </citation>
    <scope>NUCLEOTIDE SEQUENCE</scope>
    <source>
        <strain evidence="3">CBS 103.79</strain>
    </source>
</reference>
<feature type="transmembrane region" description="Helical" evidence="2">
    <location>
        <begin position="855"/>
        <end position="875"/>
    </location>
</feature>
<gene>
    <name evidence="3" type="ORF">C8A05DRAFT_43509</name>
</gene>
<sequence>MATAVIEVQTAKAKPDKDSSTVILNGAPKSEVLANWLRDILRARREPPTVQTRSALNPAANSTQSPANVAQAQNAVAAGIGILDVHVRLSVREKLQTLVFASAIGLKADLMADFTEQEVESLRQFQAAYDANRAVLFRGKPMPPLIFELVELKSDGTRLAATATPTTSICVKGLHSDDAIGKFHQAMSRSAIRRLYQGMRLSYDRTLIERQRWSPLGETMCGARLVTRRPGHKPWSSTIGGVVQVGDELYAMTSSHTPNDIEAAPGMASLADDSSSSTLVEAGDDDGVESALILDYPHQLRFIHGGEHAVKRGVPWESQHSLPDHSARLALEHGDDWRLVPVPLGAKNANTAARTYLTESLDTRPARRKVSILAGTSGLCRGTLLSSAAFLSIRGHSPAEKGDSGSWVVDDKGGWVGTVTATSGGSVYLLPAHVQLQQMRLDLGDSVVLPSPLRCYLELLSDPSAPPDWLNSFAAKALTPEVLLASASDMDGMALTLALARQRCQSSQEYEDLKMTIRRMGTEPPAVLEGRPLRLRLGPMMSARSLASPALETLRELYLLIQAERRTRALEEICKLCEDWKPVDYEQLPALQDPPKHDLIGSSKSYGTPTDAATMKEKYPETQIPSATLPHGEHGAEDEETKPISLGRVAALFLVNLFSVAAVGTLAGIAALAALLEVQPDLRQVLFSTSASRPGVVAALGPMTGFCLAAPLIWEDIVYFFIWTPQPLPPLVGRVMSYILLLAVAFARPLFAATVVSSLLGTDSSDIGGWRIAALAASAPFLFDTILSSRLDVGLDAEIRVKPGFFTSTFLSMLPNFMRVGKISALATYFIIMYPGCVAWDALAGYTFARVASNYGVGTISLGAAAAAGAVLGTVSHLSRPLAIAVINQLQLVLLGPVNQPRRQLMHGAVVRLVHERDVAVAGRAGRNEVGLALGGRLAVPVLRVDVVVDHLVAHRLEDGQGLARGVEVGRADVGGLLADDVDQRVFELRDLGADARFVETAQGGVGPAEGG</sequence>
<feature type="transmembrane region" description="Helical" evidence="2">
    <location>
        <begin position="735"/>
        <end position="760"/>
    </location>
</feature>
<protein>
    <submittedName>
        <fullName evidence="3">Uncharacterized protein</fullName>
    </submittedName>
</protein>
<feature type="transmembrane region" description="Helical" evidence="2">
    <location>
        <begin position="649"/>
        <end position="676"/>
    </location>
</feature>
<proteinExistence type="predicted"/>
<evidence type="ECO:0000313" key="3">
    <source>
        <dbReference type="EMBL" id="KAK3903214.1"/>
    </source>
</evidence>
<dbReference type="AlphaFoldDB" id="A0AAN6RUH4"/>
<dbReference type="EMBL" id="MU855462">
    <property type="protein sequence ID" value="KAK3903214.1"/>
    <property type="molecule type" value="Genomic_DNA"/>
</dbReference>
<name>A0AAN6RUH4_9PEZI</name>
<keyword evidence="2" id="KW-1133">Transmembrane helix</keyword>
<keyword evidence="2" id="KW-0472">Membrane</keyword>
<feature type="region of interest" description="Disordered" evidence="1">
    <location>
        <begin position="591"/>
        <end position="613"/>
    </location>
</feature>
<keyword evidence="2" id="KW-0812">Transmembrane</keyword>
<dbReference type="Proteomes" id="UP001303889">
    <property type="component" value="Unassembled WGS sequence"/>
</dbReference>
<keyword evidence="4" id="KW-1185">Reference proteome</keyword>
<evidence type="ECO:0000313" key="4">
    <source>
        <dbReference type="Proteomes" id="UP001303889"/>
    </source>
</evidence>
<comment type="caution">
    <text evidence="3">The sequence shown here is derived from an EMBL/GenBank/DDBJ whole genome shotgun (WGS) entry which is preliminary data.</text>
</comment>
<accession>A0AAN6RUH4</accession>
<feature type="transmembrane region" description="Helical" evidence="2">
    <location>
        <begin position="772"/>
        <end position="791"/>
    </location>
</feature>
<feature type="transmembrane region" description="Helical" evidence="2">
    <location>
        <begin position="697"/>
        <end position="723"/>
    </location>
</feature>
<evidence type="ECO:0000256" key="1">
    <source>
        <dbReference type="SAM" id="MobiDB-lite"/>
    </source>
</evidence>